<feature type="region of interest" description="Disordered" evidence="1">
    <location>
        <begin position="114"/>
        <end position="178"/>
    </location>
</feature>
<sequence length="231" mass="26104">MPRTQSISVCLLNAIKKFPELYNSQHDLANDKTHSMVVWDLISYELNTPVGVLKKRWQKLRSSHKKRCRKLKSAKSVAPLPRDEIFHLMQSMLTGNSLGIVDDDSVSSAATLSVISEESRSSPGSSSSTLINEERRESSSEFDAPKRVLRPRNYQRSPEIANFETSENREHKIVDQSHSSRANEPVKIFFKSMALTVSKFPPHLQAETKTKICDIVVEAELKLSSGPRLRL</sequence>
<gene>
    <name evidence="4" type="primary">LOC124293145</name>
</gene>
<protein>
    <submittedName>
        <fullName evidence="4">Uncharacterized protein LOC124293145</fullName>
    </submittedName>
</protein>
<dbReference type="SMART" id="SM00595">
    <property type="entry name" value="MADF"/>
    <property type="match status" value="1"/>
</dbReference>
<evidence type="ECO:0000313" key="4">
    <source>
        <dbReference type="RefSeq" id="XP_046588884.1"/>
    </source>
</evidence>
<dbReference type="PANTHER" id="PTHR12243">
    <property type="entry name" value="MADF DOMAIN TRANSCRIPTION FACTOR"/>
    <property type="match status" value="1"/>
</dbReference>
<reference evidence="4" key="1">
    <citation type="submission" date="2025-08" db="UniProtKB">
        <authorList>
            <consortium name="RefSeq"/>
        </authorList>
    </citation>
    <scope>IDENTIFICATION</scope>
    <source>
        <tissue evidence="4">Thorax and Abdomen</tissue>
    </source>
</reference>
<proteinExistence type="predicted"/>
<dbReference type="PROSITE" id="PS51029">
    <property type="entry name" value="MADF"/>
    <property type="match status" value="1"/>
</dbReference>
<feature type="compositionally biased region" description="Low complexity" evidence="1">
    <location>
        <begin position="114"/>
        <end position="128"/>
    </location>
</feature>
<feature type="compositionally biased region" description="Basic and acidic residues" evidence="1">
    <location>
        <begin position="132"/>
        <end position="146"/>
    </location>
</feature>
<dbReference type="Proteomes" id="UP000829291">
    <property type="component" value="Chromosome 2"/>
</dbReference>
<evidence type="ECO:0000313" key="3">
    <source>
        <dbReference type="Proteomes" id="UP000829291"/>
    </source>
</evidence>
<dbReference type="GeneID" id="124293145"/>
<evidence type="ECO:0000256" key="1">
    <source>
        <dbReference type="SAM" id="MobiDB-lite"/>
    </source>
</evidence>
<accession>A0ABM3FLI6</accession>
<dbReference type="RefSeq" id="XP_046588884.1">
    <property type="nucleotide sequence ID" value="XM_046732928.1"/>
</dbReference>
<keyword evidence="3" id="KW-1185">Reference proteome</keyword>
<organism evidence="3 4">
    <name type="scientific">Neodiprion lecontei</name>
    <name type="common">Redheaded pine sawfly</name>
    <dbReference type="NCBI Taxonomy" id="441921"/>
    <lineage>
        <taxon>Eukaryota</taxon>
        <taxon>Metazoa</taxon>
        <taxon>Ecdysozoa</taxon>
        <taxon>Arthropoda</taxon>
        <taxon>Hexapoda</taxon>
        <taxon>Insecta</taxon>
        <taxon>Pterygota</taxon>
        <taxon>Neoptera</taxon>
        <taxon>Endopterygota</taxon>
        <taxon>Hymenoptera</taxon>
        <taxon>Tenthredinoidea</taxon>
        <taxon>Diprionidae</taxon>
        <taxon>Diprioninae</taxon>
        <taxon>Neodiprion</taxon>
    </lineage>
</organism>
<evidence type="ECO:0000259" key="2">
    <source>
        <dbReference type="PROSITE" id="PS51029"/>
    </source>
</evidence>
<name>A0ABM3FLI6_NEOLC</name>
<feature type="domain" description="MADF" evidence="2">
    <location>
        <begin position="10"/>
        <end position="94"/>
    </location>
</feature>
<dbReference type="Pfam" id="PF10545">
    <property type="entry name" value="MADF_DNA_bdg"/>
    <property type="match status" value="1"/>
</dbReference>
<feature type="compositionally biased region" description="Basic and acidic residues" evidence="1">
    <location>
        <begin position="166"/>
        <end position="175"/>
    </location>
</feature>
<dbReference type="PANTHER" id="PTHR12243:SF64">
    <property type="entry name" value="DORSAL INTERACTING PROTEIN 3-RELATED"/>
    <property type="match status" value="1"/>
</dbReference>
<dbReference type="InterPro" id="IPR006578">
    <property type="entry name" value="MADF-dom"/>
</dbReference>
<dbReference type="InterPro" id="IPR039353">
    <property type="entry name" value="TF_Adf1"/>
</dbReference>